<feature type="transmembrane region" description="Helical" evidence="1">
    <location>
        <begin position="21"/>
        <end position="42"/>
    </location>
</feature>
<dbReference type="PROSITE" id="PS51257">
    <property type="entry name" value="PROKAR_LIPOPROTEIN"/>
    <property type="match status" value="1"/>
</dbReference>
<feature type="transmembrane region" description="Helical" evidence="1">
    <location>
        <begin position="155"/>
        <end position="176"/>
    </location>
</feature>
<sequence length="419" mass="44476">MRDKYLCTNIKDLRQNINANTVSAALVASIFGCTGPVLNIISGATNGGLTYAQTISWIFAIYFFSGLVGIFLSLKYRQPISGAGTLPGAVLVAGSLAHFSLNEAIGAYLAANIIVFLLGTSGLIDKVMKWIPIPIVMAMIVGVMIRFATDMITSITISPVLAGSAILVFLLSSRFLKKVPPVLTALIAAVLLAIFTNAFEIQSIQYSFMIPQLIVPVFSLEAILSIGIPLALLIICSENAQATGVLLAQGYKPPNSAMAIYGSAVGLIASFFGGHATNIAGTMTAICSAKEVGEKESRYASSVMNGVFFSTFGLLASLIVPFVIAMPIVIVNVIAGLAMLGILINSLKIAFSDSKFQMGAFFALIIGISGVNFFNISAPLWAILGGLLVSFLIEKDHFKLRSKVCDQIVPMDRKVKISR</sequence>
<evidence type="ECO:0000256" key="1">
    <source>
        <dbReference type="SAM" id="Phobius"/>
    </source>
</evidence>
<keyword evidence="1" id="KW-1133">Transmembrane helix</keyword>
<protein>
    <submittedName>
        <fullName evidence="2">Benzoate membrane transport protein</fullName>
    </submittedName>
</protein>
<dbReference type="AlphaFoldDB" id="A0A7X0LYY1"/>
<dbReference type="EMBL" id="JACHGK010000034">
    <property type="protein sequence ID" value="MBB6447914.1"/>
    <property type="molecule type" value="Genomic_DNA"/>
</dbReference>
<dbReference type="InterPro" id="IPR004711">
    <property type="entry name" value="Benzoate_Transporter"/>
</dbReference>
<dbReference type="PANTHER" id="PTHR30199">
    <property type="entry name" value="MFS FAMILY TRANSPORTER, PREDICTED SUBSTRATE BENZOATE"/>
    <property type="match status" value="1"/>
</dbReference>
<keyword evidence="3" id="KW-1185">Reference proteome</keyword>
<dbReference type="GO" id="GO:0005886">
    <property type="term" value="C:plasma membrane"/>
    <property type="evidence" value="ECO:0007669"/>
    <property type="project" value="TreeGrafter"/>
</dbReference>
<feature type="transmembrane region" description="Helical" evidence="1">
    <location>
        <begin position="213"/>
        <end position="235"/>
    </location>
</feature>
<feature type="transmembrane region" description="Helical" evidence="1">
    <location>
        <begin position="182"/>
        <end position="201"/>
    </location>
</feature>
<keyword evidence="1" id="KW-0472">Membrane</keyword>
<evidence type="ECO:0000313" key="2">
    <source>
        <dbReference type="EMBL" id="MBB6447914.1"/>
    </source>
</evidence>
<feature type="transmembrane region" description="Helical" evidence="1">
    <location>
        <begin position="255"/>
        <end position="273"/>
    </location>
</feature>
<dbReference type="GO" id="GO:0042925">
    <property type="term" value="F:benzoate transmembrane transporter activity"/>
    <property type="evidence" value="ECO:0007669"/>
    <property type="project" value="InterPro"/>
</dbReference>
<comment type="caution">
    <text evidence="2">The sequence shown here is derived from an EMBL/GenBank/DDBJ whole genome shotgun (WGS) entry which is preliminary data.</text>
</comment>
<feature type="transmembrane region" description="Helical" evidence="1">
    <location>
        <begin position="307"/>
        <end position="340"/>
    </location>
</feature>
<feature type="transmembrane region" description="Helical" evidence="1">
    <location>
        <begin position="105"/>
        <end position="124"/>
    </location>
</feature>
<feature type="transmembrane region" description="Helical" evidence="1">
    <location>
        <begin position="360"/>
        <end position="393"/>
    </location>
</feature>
<keyword evidence="1" id="KW-0812">Transmembrane</keyword>
<dbReference type="RefSeq" id="WP_184530300.1">
    <property type="nucleotide sequence ID" value="NZ_JACHGK010000034.1"/>
</dbReference>
<feature type="transmembrane region" description="Helical" evidence="1">
    <location>
        <begin position="54"/>
        <end position="74"/>
    </location>
</feature>
<dbReference type="NCBIfam" id="TIGR00843">
    <property type="entry name" value="benE"/>
    <property type="match status" value="1"/>
</dbReference>
<evidence type="ECO:0000313" key="3">
    <source>
        <dbReference type="Proteomes" id="UP000531594"/>
    </source>
</evidence>
<organism evidence="2 3">
    <name type="scientific">Bacillus benzoevorans</name>
    <dbReference type="NCBI Taxonomy" id="1456"/>
    <lineage>
        <taxon>Bacteria</taxon>
        <taxon>Bacillati</taxon>
        <taxon>Bacillota</taxon>
        <taxon>Bacilli</taxon>
        <taxon>Bacillales</taxon>
        <taxon>Bacillaceae</taxon>
        <taxon>Bacillus</taxon>
    </lineage>
</organism>
<gene>
    <name evidence="2" type="ORF">HNR53_004634</name>
</gene>
<proteinExistence type="predicted"/>
<name>A0A7X0LYY1_9BACI</name>
<feature type="transmembrane region" description="Helical" evidence="1">
    <location>
        <begin position="130"/>
        <end position="148"/>
    </location>
</feature>
<dbReference type="PANTHER" id="PTHR30199:SF0">
    <property type="entry name" value="INNER MEMBRANE PROTEIN YDCO"/>
    <property type="match status" value="1"/>
</dbReference>
<accession>A0A7X0LYY1</accession>
<reference evidence="2 3" key="1">
    <citation type="submission" date="2020-08" db="EMBL/GenBank/DDBJ databases">
        <title>Genomic Encyclopedia of Type Strains, Phase IV (KMG-IV): sequencing the most valuable type-strain genomes for metagenomic binning, comparative biology and taxonomic classification.</title>
        <authorList>
            <person name="Goeker M."/>
        </authorList>
    </citation>
    <scope>NUCLEOTIDE SEQUENCE [LARGE SCALE GENOMIC DNA]</scope>
    <source>
        <strain evidence="2 3">DSM 5391</strain>
    </source>
</reference>
<dbReference type="Pfam" id="PF03594">
    <property type="entry name" value="BenE"/>
    <property type="match status" value="1"/>
</dbReference>
<dbReference type="Proteomes" id="UP000531594">
    <property type="component" value="Unassembled WGS sequence"/>
</dbReference>